<dbReference type="NCBIfam" id="TIGR01494">
    <property type="entry name" value="ATPase_P-type"/>
    <property type="match status" value="1"/>
</dbReference>
<dbReference type="Pfam" id="PF13246">
    <property type="entry name" value="Cation_ATPase"/>
    <property type="match status" value="1"/>
</dbReference>
<feature type="non-terminal residue" evidence="23">
    <location>
        <position position="1"/>
    </location>
</feature>
<keyword evidence="6" id="KW-0479">Metal-binding</keyword>
<evidence type="ECO:0000256" key="9">
    <source>
        <dbReference type="ARBA" id="ARBA00022837"/>
    </source>
</evidence>
<dbReference type="EMBL" id="VYZG01003548">
    <property type="protein sequence ID" value="NWQ83659.1"/>
    <property type="molecule type" value="Genomic_DNA"/>
</dbReference>
<evidence type="ECO:0000256" key="18">
    <source>
        <dbReference type="SAM" id="MobiDB-lite"/>
    </source>
</evidence>
<feature type="transmembrane region" description="Helical" evidence="19">
    <location>
        <begin position="352"/>
        <end position="370"/>
    </location>
</feature>
<evidence type="ECO:0000256" key="13">
    <source>
        <dbReference type="ARBA" id="ARBA00022967"/>
    </source>
</evidence>
<evidence type="ECO:0000256" key="5">
    <source>
        <dbReference type="ARBA" id="ARBA00022692"/>
    </source>
</evidence>
<dbReference type="Gene3D" id="3.40.50.1000">
    <property type="entry name" value="HAD superfamily/HAD-like"/>
    <property type="match status" value="1"/>
</dbReference>
<dbReference type="SUPFAM" id="SSF81660">
    <property type="entry name" value="Metal cation-transporting ATPase, ATP-binding domain N"/>
    <property type="match status" value="1"/>
</dbReference>
<evidence type="ECO:0000259" key="22">
    <source>
        <dbReference type="Pfam" id="PF12424"/>
    </source>
</evidence>
<protein>
    <submittedName>
        <fullName evidence="23">AT2B4 ATPase</fullName>
    </submittedName>
</protein>
<dbReference type="AlphaFoldDB" id="A0A7K4SFL6"/>
<keyword evidence="11" id="KW-0460">Magnesium</keyword>
<keyword evidence="13" id="KW-1278">Translocase</keyword>
<dbReference type="InterPro" id="IPR036412">
    <property type="entry name" value="HAD-like_sf"/>
</dbReference>
<dbReference type="InterPro" id="IPR022141">
    <property type="entry name" value="ATP_Ca_trans_C"/>
</dbReference>
<dbReference type="InterPro" id="IPR006068">
    <property type="entry name" value="ATPase_P-typ_cation-transptr_C"/>
</dbReference>
<dbReference type="GO" id="GO:0006825">
    <property type="term" value="P:copper ion transport"/>
    <property type="evidence" value="ECO:0007669"/>
    <property type="project" value="UniProtKB-KW"/>
</dbReference>
<evidence type="ECO:0000259" key="20">
    <source>
        <dbReference type="Pfam" id="PF00122"/>
    </source>
</evidence>
<dbReference type="Pfam" id="PF00689">
    <property type="entry name" value="Cation_ATPase_C"/>
    <property type="match status" value="1"/>
</dbReference>
<evidence type="ECO:0000256" key="14">
    <source>
        <dbReference type="ARBA" id="ARBA00022989"/>
    </source>
</evidence>
<feature type="non-terminal residue" evidence="23">
    <location>
        <position position="922"/>
    </location>
</feature>
<dbReference type="PANTHER" id="PTHR24093">
    <property type="entry name" value="CATION TRANSPORTING ATPASE"/>
    <property type="match status" value="1"/>
</dbReference>
<dbReference type="GO" id="GO:0005388">
    <property type="term" value="F:P-type calcium transporter activity"/>
    <property type="evidence" value="ECO:0007669"/>
    <property type="project" value="InterPro"/>
</dbReference>
<keyword evidence="8" id="KW-0187">Copper transport</keyword>
<organism evidence="23 24">
    <name type="scientific">Columbina picui</name>
    <name type="common">Picui ground-dove</name>
    <dbReference type="NCBI Taxonomy" id="115618"/>
    <lineage>
        <taxon>Eukaryota</taxon>
        <taxon>Metazoa</taxon>
        <taxon>Chordata</taxon>
        <taxon>Craniata</taxon>
        <taxon>Vertebrata</taxon>
        <taxon>Euteleostomi</taxon>
        <taxon>Archelosauria</taxon>
        <taxon>Archosauria</taxon>
        <taxon>Dinosauria</taxon>
        <taxon>Saurischia</taxon>
        <taxon>Theropoda</taxon>
        <taxon>Coelurosauria</taxon>
        <taxon>Aves</taxon>
        <taxon>Neognathae</taxon>
        <taxon>Neoaves</taxon>
        <taxon>Columbimorphae</taxon>
        <taxon>Columbiformes</taxon>
        <taxon>Columbidae</taxon>
        <taxon>Columbina</taxon>
    </lineage>
</organism>
<keyword evidence="14 19" id="KW-1133">Transmembrane helix</keyword>
<evidence type="ECO:0000313" key="24">
    <source>
        <dbReference type="Proteomes" id="UP000530263"/>
    </source>
</evidence>
<keyword evidence="16" id="KW-0406">Ion transport</keyword>
<proteinExistence type="inferred from homology"/>
<dbReference type="PANTHER" id="PTHR24093:SF435">
    <property type="entry name" value="PLASMA MEMBRANE CALCIUM-TRANSPORTING ATPASE 4"/>
    <property type="match status" value="1"/>
</dbReference>
<feature type="compositionally biased region" description="Low complexity" evidence="18">
    <location>
        <begin position="76"/>
        <end position="87"/>
    </location>
</feature>
<dbReference type="GO" id="GO:0005524">
    <property type="term" value="F:ATP binding"/>
    <property type="evidence" value="ECO:0007669"/>
    <property type="project" value="UniProtKB-KW"/>
</dbReference>
<keyword evidence="12" id="KW-0112">Calmodulin-binding</keyword>
<evidence type="ECO:0000256" key="12">
    <source>
        <dbReference type="ARBA" id="ARBA00022860"/>
    </source>
</evidence>
<dbReference type="GO" id="GO:0051480">
    <property type="term" value="P:regulation of cytosolic calcium ion concentration"/>
    <property type="evidence" value="ECO:0007669"/>
    <property type="project" value="TreeGrafter"/>
</dbReference>
<feature type="domain" description="P-type ATPase A" evidence="20">
    <location>
        <begin position="177"/>
        <end position="254"/>
    </location>
</feature>
<keyword evidence="17 19" id="KW-0472">Membrane</keyword>
<feature type="transmembrane region" description="Helical" evidence="19">
    <location>
        <begin position="785"/>
        <end position="806"/>
    </location>
</feature>
<evidence type="ECO:0000256" key="2">
    <source>
        <dbReference type="ARBA" id="ARBA00006124"/>
    </source>
</evidence>
<feature type="transmembrane region" description="Helical" evidence="19">
    <location>
        <begin position="395"/>
        <end position="423"/>
    </location>
</feature>
<dbReference type="Pfam" id="PF00122">
    <property type="entry name" value="E1-E2_ATPase"/>
    <property type="match status" value="1"/>
</dbReference>
<evidence type="ECO:0000256" key="3">
    <source>
        <dbReference type="ARBA" id="ARBA00022448"/>
    </source>
</evidence>
<keyword evidence="4" id="KW-0109">Calcium transport</keyword>
<evidence type="ECO:0000313" key="23">
    <source>
        <dbReference type="EMBL" id="NWQ83659.1"/>
    </source>
</evidence>
<dbReference type="FunFam" id="1.20.1110.10:FF:000002">
    <property type="entry name" value="Calcium-transporting ATPase"/>
    <property type="match status" value="1"/>
</dbReference>
<dbReference type="GO" id="GO:0005516">
    <property type="term" value="F:calmodulin binding"/>
    <property type="evidence" value="ECO:0007669"/>
    <property type="project" value="UniProtKB-KW"/>
</dbReference>
<gene>
    <name evidence="23" type="primary">Atp2b4</name>
    <name evidence="23" type="ORF">COLPIC_R02389</name>
</gene>
<dbReference type="InterPro" id="IPR008250">
    <property type="entry name" value="ATPase_P-typ_transduc_dom_A_sf"/>
</dbReference>
<sequence length="922" mass="101476">MTNNVADHHPANSVAEGNHEGDFGCSMVELRNLMELRSAEAVARLNDSYGGVQNVCKRLKTSPVEGKRPSCGLRGGATRAGPAGASGPELREVHAAGWRVTAQIALLVELGAWLFRLPAVCGQSTGGVEDEGESQAGWIEGAAILFSVIIVVLVTAFNDWSKEKQFRGLQSRIEQEQKFTVIRKGQVIQIPVAEIVVGDIAQIKYGDLLPADGILIQGNDLKIDESSLTGESDQVKKSLDKDPMLLSGFHVLRRVCRREWFLFWDFSLSPTTISLSGLLQVFLVSPIHTWCLVLPWAVAKTQDGVALEIQPLKSQEGVENEEKEKKKVKVPKKEKSVLQGKLTRLAVQIGKAGLIMSAITVIILVLYFVIDTFGVQGRPWLAECTPIYIQYFVKFFIIGVTVLVVAVPEGLPLAVTISLAYSVKVRPRCSGRIVELTACTTTHLPHPPPPSFVRCTRILDKNGDPRVFKVKDRDEMVKKVIEPMACHGLRTICLAFRDFPASAEPDWDSENEILSDLTCIAVVGIEDPVRPEVPDAILKCQRAGITVRMVTGDNINTARAIATKCGILLPGEDFLCLEGKEFNRLIRNEKGEVEQEQLDKVWPKLRVLARSSPTDKHTLVKGGCPPALQLPYLTSVSFCSARLPSLHNSCWEPAHGEPGILIPPPAAQSGSKEWDLIFSSLPFPIPSPKRLVCLGEKFFDIDSGRNAPLHSPPTEHYTIVFNTFVMMQLFNEINARKIHGERNVFESIYRNPIFCTVVLGTFAAQIIIVEFGGKPFSCSGLTLSQWFWCIFIGVGELLWGQVRAILKQMSFAAMPQCGAGTASVELLLPLSVDWADRSVALASQRLSVACLGWLHLASLIKVVNAFRSSLYEGLEKPESRSSIHNFMTHPEFILEEDEPRTPFLDGAEDDPETDGLKKRGGG</sequence>
<name>A0A7K4SFL6_COLPI</name>
<evidence type="ECO:0000256" key="4">
    <source>
        <dbReference type="ARBA" id="ARBA00022568"/>
    </source>
</evidence>
<keyword evidence="7" id="KW-0547">Nucleotide-binding</keyword>
<dbReference type="GO" id="GO:0016887">
    <property type="term" value="F:ATP hydrolysis activity"/>
    <property type="evidence" value="ECO:0007669"/>
    <property type="project" value="InterPro"/>
</dbReference>
<evidence type="ECO:0000256" key="17">
    <source>
        <dbReference type="ARBA" id="ARBA00023136"/>
    </source>
</evidence>
<dbReference type="FunFam" id="2.70.150.10:FF:000001">
    <property type="entry name" value="Calcium-transporting ATPase"/>
    <property type="match status" value="1"/>
</dbReference>
<feature type="region of interest" description="Disordered" evidence="18">
    <location>
        <begin position="67"/>
        <end position="87"/>
    </location>
</feature>
<keyword evidence="10" id="KW-0067">ATP-binding</keyword>
<feature type="domain" description="Cation-transporting P-type ATPase C-terminal" evidence="21">
    <location>
        <begin position="711"/>
        <end position="803"/>
    </location>
</feature>
<dbReference type="Gene3D" id="1.20.1110.10">
    <property type="entry name" value="Calcium-transporting ATPase, transmembrane domain"/>
    <property type="match status" value="2"/>
</dbReference>
<dbReference type="SUPFAM" id="SSF81665">
    <property type="entry name" value="Calcium ATPase, transmembrane domain M"/>
    <property type="match status" value="2"/>
</dbReference>
<feature type="domain" description="Plasma membrane calcium transporting P-type ATPase C-terminal" evidence="22">
    <location>
        <begin position="855"/>
        <end position="891"/>
    </location>
</feature>
<evidence type="ECO:0000256" key="6">
    <source>
        <dbReference type="ARBA" id="ARBA00022723"/>
    </source>
</evidence>
<evidence type="ECO:0000256" key="1">
    <source>
        <dbReference type="ARBA" id="ARBA00004127"/>
    </source>
</evidence>
<dbReference type="GO" id="GO:0005886">
    <property type="term" value="C:plasma membrane"/>
    <property type="evidence" value="ECO:0007669"/>
    <property type="project" value="TreeGrafter"/>
</dbReference>
<evidence type="ECO:0000256" key="10">
    <source>
        <dbReference type="ARBA" id="ARBA00022840"/>
    </source>
</evidence>
<dbReference type="SUPFAM" id="SSF56784">
    <property type="entry name" value="HAD-like"/>
    <property type="match status" value="1"/>
</dbReference>
<dbReference type="GO" id="GO:0012505">
    <property type="term" value="C:endomembrane system"/>
    <property type="evidence" value="ECO:0007669"/>
    <property type="project" value="UniProtKB-SubCell"/>
</dbReference>
<comment type="caution">
    <text evidence="23">The sequence shown here is derived from an EMBL/GenBank/DDBJ whole genome shotgun (WGS) entry which is preliminary data.</text>
</comment>
<keyword evidence="5 19" id="KW-0812">Transmembrane</keyword>
<dbReference type="Gene3D" id="3.40.1110.10">
    <property type="entry name" value="Calcium-transporting ATPase, cytoplasmic domain N"/>
    <property type="match status" value="1"/>
</dbReference>
<feature type="transmembrane region" description="Helical" evidence="19">
    <location>
        <begin position="135"/>
        <end position="157"/>
    </location>
</feature>
<dbReference type="InterPro" id="IPR023214">
    <property type="entry name" value="HAD_sf"/>
</dbReference>
<comment type="similarity">
    <text evidence="2">Belongs to the cation transport ATPase (P-type) (TC 3.A.3) family. Type IIB subfamily.</text>
</comment>
<evidence type="ECO:0000256" key="11">
    <source>
        <dbReference type="ARBA" id="ARBA00022842"/>
    </source>
</evidence>
<keyword evidence="24" id="KW-1185">Reference proteome</keyword>
<keyword evidence="15" id="KW-0186">Copper</keyword>
<evidence type="ECO:0000256" key="15">
    <source>
        <dbReference type="ARBA" id="ARBA00023008"/>
    </source>
</evidence>
<dbReference type="OrthoDB" id="116380at2759"/>
<comment type="subcellular location">
    <subcellularLocation>
        <location evidence="1">Endomembrane system</location>
        <topology evidence="1">Multi-pass membrane protein</topology>
    </subcellularLocation>
</comment>
<dbReference type="InterPro" id="IPR023298">
    <property type="entry name" value="ATPase_P-typ_TM_dom_sf"/>
</dbReference>
<dbReference type="InterPro" id="IPR001757">
    <property type="entry name" value="P_typ_ATPase"/>
</dbReference>
<dbReference type="FunFam" id="3.40.50.1000:FF:000144">
    <property type="entry name" value="copper-transporting ATPase 1 isoform X2"/>
    <property type="match status" value="1"/>
</dbReference>
<dbReference type="PRINTS" id="PR00119">
    <property type="entry name" value="CATATPASE"/>
</dbReference>
<feature type="region of interest" description="Disordered" evidence="18">
    <location>
        <begin position="893"/>
        <end position="922"/>
    </location>
</feature>
<dbReference type="SUPFAM" id="SSF81653">
    <property type="entry name" value="Calcium ATPase, transduction domain A"/>
    <property type="match status" value="1"/>
</dbReference>
<dbReference type="GO" id="GO:0030165">
    <property type="term" value="F:PDZ domain binding"/>
    <property type="evidence" value="ECO:0007669"/>
    <property type="project" value="TreeGrafter"/>
</dbReference>
<evidence type="ECO:0000259" key="21">
    <source>
        <dbReference type="Pfam" id="PF00689"/>
    </source>
</evidence>
<evidence type="ECO:0000256" key="7">
    <source>
        <dbReference type="ARBA" id="ARBA00022741"/>
    </source>
</evidence>
<accession>A0A7K4SFL6</accession>
<dbReference type="InterPro" id="IPR059000">
    <property type="entry name" value="ATPase_P-type_domA"/>
</dbReference>
<dbReference type="GO" id="GO:0046872">
    <property type="term" value="F:metal ion binding"/>
    <property type="evidence" value="ECO:0007669"/>
    <property type="project" value="UniProtKB-KW"/>
</dbReference>
<dbReference type="Gene3D" id="2.70.150.10">
    <property type="entry name" value="Calcium-transporting ATPase, cytoplasmic transduction domain A"/>
    <property type="match status" value="1"/>
</dbReference>
<dbReference type="Pfam" id="PF12424">
    <property type="entry name" value="ATP_Ca_trans_C"/>
    <property type="match status" value="1"/>
</dbReference>
<evidence type="ECO:0000256" key="19">
    <source>
        <dbReference type="SAM" id="Phobius"/>
    </source>
</evidence>
<evidence type="ECO:0000256" key="16">
    <source>
        <dbReference type="ARBA" id="ARBA00023065"/>
    </source>
</evidence>
<keyword evidence="3" id="KW-0813">Transport</keyword>
<reference evidence="23 24" key="1">
    <citation type="submission" date="2019-09" db="EMBL/GenBank/DDBJ databases">
        <title>Bird 10,000 Genomes (B10K) Project - Family phase.</title>
        <authorList>
            <person name="Zhang G."/>
        </authorList>
    </citation>
    <scope>NUCLEOTIDE SEQUENCE [LARGE SCALE GENOMIC DNA]</scope>
    <source>
        <strain evidence="23">B10K-DU-021-26</strain>
        <tissue evidence="23">Mixed tissue sample</tissue>
    </source>
</reference>
<feature type="transmembrane region" description="Helical" evidence="19">
    <location>
        <begin position="752"/>
        <end position="773"/>
    </location>
</feature>
<dbReference type="Proteomes" id="UP000530263">
    <property type="component" value="Unassembled WGS sequence"/>
</dbReference>
<keyword evidence="9" id="KW-0106">Calcium</keyword>
<evidence type="ECO:0000256" key="8">
    <source>
        <dbReference type="ARBA" id="ARBA00022796"/>
    </source>
</evidence>
<dbReference type="InterPro" id="IPR023299">
    <property type="entry name" value="ATPase_P-typ_cyto_dom_N"/>
</dbReference>